<keyword evidence="4" id="KW-1185">Reference proteome</keyword>
<reference evidence="3 4" key="1">
    <citation type="submission" date="2019-10" db="EMBL/GenBank/DDBJ databases">
        <authorList>
            <person name="Palmer J.M."/>
        </authorList>
    </citation>
    <scope>NUCLEOTIDE SEQUENCE [LARGE SCALE GENOMIC DNA]</scope>
    <source>
        <strain evidence="3 4">TWF696</strain>
    </source>
</reference>
<dbReference type="GO" id="GO:0032049">
    <property type="term" value="P:cardiolipin biosynthetic process"/>
    <property type="evidence" value="ECO:0007669"/>
    <property type="project" value="UniProtKB-ARBA"/>
</dbReference>
<dbReference type="PROSITE" id="PS50035">
    <property type="entry name" value="PLD"/>
    <property type="match status" value="2"/>
</dbReference>
<protein>
    <recommendedName>
        <fullName evidence="2">PLD phosphodiesterase domain-containing protein</fullName>
    </recommendedName>
</protein>
<dbReference type="PANTHER" id="PTHR21248:SF22">
    <property type="entry name" value="PHOSPHOLIPASE D"/>
    <property type="match status" value="1"/>
</dbReference>
<dbReference type="InterPro" id="IPR025202">
    <property type="entry name" value="PLD-like_dom"/>
</dbReference>
<feature type="compositionally biased region" description="Basic and acidic residues" evidence="1">
    <location>
        <begin position="421"/>
        <end position="432"/>
    </location>
</feature>
<organism evidence="3 4">
    <name type="scientific">Orbilia brochopaga</name>
    <dbReference type="NCBI Taxonomy" id="3140254"/>
    <lineage>
        <taxon>Eukaryota</taxon>
        <taxon>Fungi</taxon>
        <taxon>Dikarya</taxon>
        <taxon>Ascomycota</taxon>
        <taxon>Pezizomycotina</taxon>
        <taxon>Orbiliomycetes</taxon>
        <taxon>Orbiliales</taxon>
        <taxon>Orbiliaceae</taxon>
        <taxon>Orbilia</taxon>
    </lineage>
</organism>
<evidence type="ECO:0000256" key="1">
    <source>
        <dbReference type="SAM" id="MobiDB-lite"/>
    </source>
</evidence>
<dbReference type="GO" id="GO:0030572">
    <property type="term" value="F:phosphatidyltransferase activity"/>
    <property type="evidence" value="ECO:0007669"/>
    <property type="project" value="UniProtKB-ARBA"/>
</dbReference>
<comment type="caution">
    <text evidence="3">The sequence shown here is derived from an EMBL/GenBank/DDBJ whole genome shotgun (WGS) entry which is preliminary data.</text>
</comment>
<feature type="domain" description="PLD phosphodiesterase" evidence="2">
    <location>
        <begin position="252"/>
        <end position="279"/>
    </location>
</feature>
<evidence type="ECO:0000313" key="3">
    <source>
        <dbReference type="EMBL" id="KAK6344384.1"/>
    </source>
</evidence>
<proteinExistence type="predicted"/>
<dbReference type="SUPFAM" id="SSF56024">
    <property type="entry name" value="Phospholipase D/nuclease"/>
    <property type="match status" value="2"/>
</dbReference>
<dbReference type="CDD" id="cd00138">
    <property type="entry name" value="PLDc_SF"/>
    <property type="match status" value="2"/>
</dbReference>
<feature type="region of interest" description="Disordered" evidence="1">
    <location>
        <begin position="400"/>
        <end position="446"/>
    </location>
</feature>
<dbReference type="AlphaFoldDB" id="A0AAV9UQL1"/>
<dbReference type="PANTHER" id="PTHR21248">
    <property type="entry name" value="CARDIOLIPIN SYNTHASE"/>
    <property type="match status" value="1"/>
</dbReference>
<dbReference type="EMBL" id="JAVHNQ010000006">
    <property type="protein sequence ID" value="KAK6344384.1"/>
    <property type="molecule type" value="Genomic_DNA"/>
</dbReference>
<gene>
    <name evidence="3" type="ORF">TWF696_008021</name>
</gene>
<name>A0AAV9UQL1_9PEZI</name>
<feature type="domain" description="PLD phosphodiesterase" evidence="2">
    <location>
        <begin position="672"/>
        <end position="699"/>
    </location>
</feature>
<dbReference type="Gene3D" id="3.30.870.10">
    <property type="entry name" value="Endonuclease Chain A"/>
    <property type="match status" value="2"/>
</dbReference>
<dbReference type="InterPro" id="IPR001736">
    <property type="entry name" value="PLipase_D/transphosphatidylase"/>
</dbReference>
<sequence length="792" mass="88739">MIPESVRKLCQSEVSVTSLMNEDPSLTPAKAYDKLVRETTPVAISALKQKHAAKCHGEAYGDMLDGDLEVARESGNFEGTQPSRLFLKVRYLARTCMICGRANGVFGLKIFYHVLRTLEKDPRAGVVSPRYMGSTGVVPLTIMSIIPDIMRHYANLIIHAQQSIIIATNFWAASNASHIITDALKELSKRRLEAGLPPVDVKILYDRGNLKQTMKNHIEVDEKGYNDDKVQIPRPDEVYGLTLQVVNFHVPPVGTFHAKWMIVDGRIAVLNSNNIQDVPNMEMMCQYEGAIVDAFYDSALISWHNALNPLLVVHKFYNEDEGRLTFEFADTHTSKESVEGCMTEETLRLREAYLRQHKDFRSQEIGRNGRDLVPFAAQLADFDVTAEVVDLFNRAKTVDTNGRLPPGLDVAPKQSVDADAQAERNRVQREKPPAQVLQRASNTSHVGRAIATEENQDEVARVHDQNQDDQASGRMLAAREDAYQIEYDENFSAEAERVKGLLGTIENITKHLNTSIQPNTKGTLLETDTQAHIEEFSPIILHPRHKPFPIAMVNRRPFGSPGHQSLRVPQNEAWIAGLRLAEKQVFIQTPDLNASDLVELIPQTVKRGVEVVIYLTLGYNDAGEMLPFQNGTNEQIVCSLFEALPSEEEKERLKVYWYTAKDMRTPFHAKTKQRTSHIKLMVVDGQIGIQGSGNQDTQSWYHSQETNVMIDSKDVVTEWLWGIRSNQNTHIWGRVDNDGVWRARQGRDVVGPGSTVDCGEEIPGAMGGGKIRFGWMKGIKGAIERVQGVGGF</sequence>
<dbReference type="Pfam" id="PF13091">
    <property type="entry name" value="PLDc_2"/>
    <property type="match status" value="1"/>
</dbReference>
<accession>A0AAV9UQL1</accession>
<evidence type="ECO:0000259" key="2">
    <source>
        <dbReference type="PROSITE" id="PS50035"/>
    </source>
</evidence>
<evidence type="ECO:0000313" key="4">
    <source>
        <dbReference type="Proteomes" id="UP001375240"/>
    </source>
</evidence>
<dbReference type="Proteomes" id="UP001375240">
    <property type="component" value="Unassembled WGS sequence"/>
</dbReference>